<dbReference type="FunFam" id="3.30.70.270:FF:000026">
    <property type="entry name" value="Transposon Ty3-G Gag-Pol polyprotein"/>
    <property type="match status" value="1"/>
</dbReference>
<dbReference type="PANTHER" id="PTHR37984:SF5">
    <property type="entry name" value="PROTEIN NYNRIN-LIKE"/>
    <property type="match status" value="1"/>
</dbReference>
<dbReference type="AlphaFoldDB" id="A0AAW0ZH38"/>
<dbReference type="GO" id="GO:0042575">
    <property type="term" value="C:DNA polymerase complex"/>
    <property type="evidence" value="ECO:0007669"/>
    <property type="project" value="UniProtKB-ARBA"/>
</dbReference>
<dbReference type="InterPro" id="IPR041588">
    <property type="entry name" value="Integrase_H2C2"/>
</dbReference>
<dbReference type="PROSITE" id="PS50994">
    <property type="entry name" value="INTEGRASE"/>
    <property type="match status" value="1"/>
</dbReference>
<evidence type="ECO:0000256" key="6">
    <source>
        <dbReference type="ARBA" id="ARBA00022759"/>
    </source>
</evidence>
<dbReference type="EC" id="2.7.7.49" evidence="1"/>
<name>A0AAW0ZH38_9HYME</name>
<dbReference type="PANTHER" id="PTHR37984">
    <property type="entry name" value="PROTEIN CBG26694"/>
    <property type="match status" value="1"/>
</dbReference>
<keyword evidence="5" id="KW-0540">Nuclease</keyword>
<reference evidence="11 12" key="1">
    <citation type="submission" date="2024-05" db="EMBL/GenBank/DDBJ databases">
        <title>The nuclear and mitochondrial genome assemblies of Tetragonisca angustula (Apidae: Meliponini), a tiny yet remarkable pollinator in the Neotropics.</title>
        <authorList>
            <person name="Ferrari R."/>
            <person name="Ricardo P.C."/>
            <person name="Dias F.C."/>
            <person name="Araujo N.S."/>
            <person name="Soares D.O."/>
            <person name="Zhou Q.-S."/>
            <person name="Zhu C.-D."/>
            <person name="Coutinho L."/>
            <person name="Airas M.C."/>
            <person name="Batista T.M."/>
        </authorList>
    </citation>
    <scope>NUCLEOTIDE SEQUENCE [LARGE SCALE GENOMIC DNA]</scope>
    <source>
        <strain evidence="11">ASF017062</strain>
        <tissue evidence="11">Abdomen</tissue>
    </source>
</reference>
<dbReference type="CDD" id="cd01647">
    <property type="entry name" value="RT_LTR"/>
    <property type="match status" value="1"/>
</dbReference>
<dbReference type="GO" id="GO:0008233">
    <property type="term" value="F:peptidase activity"/>
    <property type="evidence" value="ECO:0007669"/>
    <property type="project" value="UniProtKB-KW"/>
</dbReference>
<dbReference type="InterPro" id="IPR000477">
    <property type="entry name" value="RT_dom"/>
</dbReference>
<dbReference type="SUPFAM" id="SSF56672">
    <property type="entry name" value="DNA/RNA polymerases"/>
    <property type="match status" value="1"/>
</dbReference>
<proteinExistence type="predicted"/>
<evidence type="ECO:0000256" key="8">
    <source>
        <dbReference type="ARBA" id="ARBA00022918"/>
    </source>
</evidence>
<dbReference type="Gene3D" id="3.10.10.10">
    <property type="entry name" value="HIV Type 1 Reverse Transcriptase, subunit A, domain 1"/>
    <property type="match status" value="1"/>
</dbReference>
<dbReference type="GO" id="GO:0015074">
    <property type="term" value="P:DNA integration"/>
    <property type="evidence" value="ECO:0007669"/>
    <property type="project" value="InterPro"/>
</dbReference>
<dbReference type="GO" id="GO:0006508">
    <property type="term" value="P:proteolysis"/>
    <property type="evidence" value="ECO:0007669"/>
    <property type="project" value="UniProtKB-KW"/>
</dbReference>
<dbReference type="InterPro" id="IPR043128">
    <property type="entry name" value="Rev_trsase/Diguanyl_cyclase"/>
</dbReference>
<accession>A0AAW0ZH38</accession>
<dbReference type="Gene3D" id="3.30.70.270">
    <property type="match status" value="2"/>
</dbReference>
<dbReference type="InterPro" id="IPR043502">
    <property type="entry name" value="DNA/RNA_pol_sf"/>
</dbReference>
<keyword evidence="6" id="KW-0255">Endonuclease</keyword>
<dbReference type="SUPFAM" id="SSF53098">
    <property type="entry name" value="Ribonuclease H-like"/>
    <property type="match status" value="1"/>
</dbReference>
<dbReference type="GO" id="GO:0003964">
    <property type="term" value="F:RNA-directed DNA polymerase activity"/>
    <property type="evidence" value="ECO:0007669"/>
    <property type="project" value="UniProtKB-KW"/>
</dbReference>
<keyword evidence="2" id="KW-0645">Protease</keyword>
<gene>
    <name evidence="11" type="ORF">QLX08_009211</name>
</gene>
<dbReference type="Pfam" id="PF17917">
    <property type="entry name" value="RT_RNaseH"/>
    <property type="match status" value="1"/>
</dbReference>
<evidence type="ECO:0000256" key="4">
    <source>
        <dbReference type="ARBA" id="ARBA00022695"/>
    </source>
</evidence>
<evidence type="ECO:0000313" key="11">
    <source>
        <dbReference type="EMBL" id="KAK9296901.1"/>
    </source>
</evidence>
<evidence type="ECO:0000256" key="5">
    <source>
        <dbReference type="ARBA" id="ARBA00022722"/>
    </source>
</evidence>
<dbReference type="Gene3D" id="3.30.420.10">
    <property type="entry name" value="Ribonuclease H-like superfamily/Ribonuclease H"/>
    <property type="match status" value="1"/>
</dbReference>
<dbReference type="GO" id="GO:0003676">
    <property type="term" value="F:nucleic acid binding"/>
    <property type="evidence" value="ECO:0007669"/>
    <property type="project" value="InterPro"/>
</dbReference>
<dbReference type="FunFam" id="3.10.10.10:FF:000007">
    <property type="entry name" value="Retrovirus-related Pol polyprotein from transposon 17.6-like Protein"/>
    <property type="match status" value="1"/>
</dbReference>
<keyword evidence="12" id="KW-1185">Reference proteome</keyword>
<keyword evidence="3" id="KW-0808">Transferase</keyword>
<feature type="domain" description="Reverse transcriptase" evidence="9">
    <location>
        <begin position="2"/>
        <end position="186"/>
    </location>
</feature>
<dbReference type="InterPro" id="IPR036397">
    <property type="entry name" value="RNaseH_sf"/>
</dbReference>
<evidence type="ECO:0000256" key="3">
    <source>
        <dbReference type="ARBA" id="ARBA00022679"/>
    </source>
</evidence>
<evidence type="ECO:0000313" key="12">
    <source>
        <dbReference type="Proteomes" id="UP001432146"/>
    </source>
</evidence>
<keyword evidence="4" id="KW-0548">Nucleotidyltransferase</keyword>
<dbReference type="Pfam" id="PF17921">
    <property type="entry name" value="Integrase_H2C2"/>
    <property type="match status" value="1"/>
</dbReference>
<dbReference type="Proteomes" id="UP001432146">
    <property type="component" value="Unassembled WGS sequence"/>
</dbReference>
<dbReference type="InterPro" id="IPR041373">
    <property type="entry name" value="RT_RNaseH"/>
</dbReference>
<feature type="domain" description="Integrase catalytic" evidence="10">
    <location>
        <begin position="583"/>
        <end position="702"/>
    </location>
</feature>
<evidence type="ECO:0000259" key="10">
    <source>
        <dbReference type="PROSITE" id="PS50994"/>
    </source>
</evidence>
<dbReference type="GO" id="GO:0004519">
    <property type="term" value="F:endonuclease activity"/>
    <property type="evidence" value="ECO:0007669"/>
    <property type="project" value="UniProtKB-KW"/>
</dbReference>
<dbReference type="InterPro" id="IPR012337">
    <property type="entry name" value="RNaseH-like_sf"/>
</dbReference>
<evidence type="ECO:0000256" key="7">
    <source>
        <dbReference type="ARBA" id="ARBA00022801"/>
    </source>
</evidence>
<dbReference type="PROSITE" id="PS50878">
    <property type="entry name" value="RT_POL"/>
    <property type="match status" value="1"/>
</dbReference>
<dbReference type="InterPro" id="IPR050951">
    <property type="entry name" value="Retrovirus_Pol_polyprotein"/>
</dbReference>
<evidence type="ECO:0000256" key="2">
    <source>
        <dbReference type="ARBA" id="ARBA00022670"/>
    </source>
</evidence>
<keyword evidence="7" id="KW-0378">Hydrolase</keyword>
<dbReference type="Pfam" id="PF00078">
    <property type="entry name" value="RVT_1"/>
    <property type="match status" value="1"/>
</dbReference>
<keyword evidence="8" id="KW-0695">RNA-directed DNA polymerase</keyword>
<sequence length="702" mass="81999">MLDKEIIEHSDSPFNASVWVVPKKTDASGKQKWRIVIDFRKLNEITDQDAYPLPNPDDILHHLGNAKFFSALDLSSGFHQIPMHPDSKKYTAFSTSDGHFQYNRMPYGLKNAPATFQRMMDTALRGLIDRHCFVYLDDIIIFGNTIEEHNRNLAIVFQRLRDTGLKLQVDKCEFLKPELEYLGHIVTANGIQLNPKKLSAIKEFKTPKTITQVKSFLGLTGYYRKFIRNFAKIAKPLTALTQKNTPYHWTNERQTAFDTLKERLCNPPVLCYPDFQKTFTLTTDASNEGIGAVLSQNDHPCCYISRTLNNAERNYTTTEKELLAIVWSIKRLRQYLLGRKFVIQTDHQALKWLHNVKDPSSRLMRWRLRLEEYDYEIQYKKGKENQVADTLSRLHPLKITSDKTFTNKIKIRNLEKEFNEWKVANTTRKIPIKLTANHRTWTQLGYNELGPFNVQQWLKRLDALTNTNTRIISFGAHRLKLPDIVMLKSMLQFICRDKPVEIIQLAIEPPKTYTKEEKLQIIKENHDLNEHIGETKTLERIKLKHHWTGMDDEVTEYIKNCKTCQTNKLTRIRPREEALISDTPENPNDKIALDIIGPLKLTRKGNQFILSIQDSLTKYLILIPLPDQKADTIINELLEHYIYIFSSPKHILTDQGRNFVCKLMDSFEKAFKIKHIKTTSPTIKWIVRTRSWIYQRHAANQH</sequence>
<organism evidence="11 12">
    <name type="scientific">Tetragonisca angustula</name>
    <dbReference type="NCBI Taxonomy" id="166442"/>
    <lineage>
        <taxon>Eukaryota</taxon>
        <taxon>Metazoa</taxon>
        <taxon>Ecdysozoa</taxon>
        <taxon>Arthropoda</taxon>
        <taxon>Hexapoda</taxon>
        <taxon>Insecta</taxon>
        <taxon>Pterygota</taxon>
        <taxon>Neoptera</taxon>
        <taxon>Endopterygota</taxon>
        <taxon>Hymenoptera</taxon>
        <taxon>Apocrita</taxon>
        <taxon>Aculeata</taxon>
        <taxon>Apoidea</taxon>
        <taxon>Anthophila</taxon>
        <taxon>Apidae</taxon>
        <taxon>Tetragonisca</taxon>
    </lineage>
</organism>
<evidence type="ECO:0000256" key="1">
    <source>
        <dbReference type="ARBA" id="ARBA00012493"/>
    </source>
</evidence>
<dbReference type="CDD" id="cd09274">
    <property type="entry name" value="RNase_HI_RT_Ty3"/>
    <property type="match status" value="1"/>
</dbReference>
<comment type="caution">
    <text evidence="11">The sequence shown here is derived from an EMBL/GenBank/DDBJ whole genome shotgun (WGS) entry which is preliminary data.</text>
</comment>
<dbReference type="EMBL" id="JAWNGG020000201">
    <property type="protein sequence ID" value="KAK9296901.1"/>
    <property type="molecule type" value="Genomic_DNA"/>
</dbReference>
<protein>
    <recommendedName>
        <fullName evidence="1">RNA-directed DNA polymerase</fullName>
        <ecNumber evidence="1">2.7.7.49</ecNumber>
    </recommendedName>
</protein>
<evidence type="ECO:0000259" key="9">
    <source>
        <dbReference type="PROSITE" id="PS50878"/>
    </source>
</evidence>
<dbReference type="InterPro" id="IPR001584">
    <property type="entry name" value="Integrase_cat-core"/>
</dbReference>
<dbReference type="Gene3D" id="1.10.340.70">
    <property type="match status" value="1"/>
</dbReference>